<reference evidence="2" key="1">
    <citation type="journal article" date="2022" name="Mol. Ecol. Resour.">
        <title>The genomes of chicory, endive, great burdock and yacon provide insights into Asteraceae palaeo-polyploidization history and plant inulin production.</title>
        <authorList>
            <person name="Fan W."/>
            <person name="Wang S."/>
            <person name="Wang H."/>
            <person name="Wang A."/>
            <person name="Jiang F."/>
            <person name="Liu H."/>
            <person name="Zhao H."/>
            <person name="Xu D."/>
            <person name="Zhang Y."/>
        </authorList>
    </citation>
    <scope>NUCLEOTIDE SEQUENCE [LARGE SCALE GENOMIC DNA]</scope>
    <source>
        <strain evidence="2">cv. Yunnan</strain>
    </source>
</reference>
<sequence length="77" mass="8718">MKTATTISVIVLLFSVMVSVVSTYKTKDDDISKPVEIQETKIRNLLQIKHLKSTERQPLSLQTNDSESQLTSYSKEC</sequence>
<dbReference type="Proteomes" id="UP001056120">
    <property type="component" value="Linkage Group LG10"/>
</dbReference>
<gene>
    <name evidence="1" type="ORF">L1987_31281</name>
</gene>
<keyword evidence="2" id="KW-1185">Reference proteome</keyword>
<reference evidence="1 2" key="2">
    <citation type="journal article" date="2022" name="Mol. Ecol. Resour.">
        <title>The genomes of chicory, endive, great burdock and yacon provide insights into Asteraceae paleo-polyploidization history and plant inulin production.</title>
        <authorList>
            <person name="Fan W."/>
            <person name="Wang S."/>
            <person name="Wang H."/>
            <person name="Wang A."/>
            <person name="Jiang F."/>
            <person name="Liu H."/>
            <person name="Zhao H."/>
            <person name="Xu D."/>
            <person name="Zhang Y."/>
        </authorList>
    </citation>
    <scope>NUCLEOTIDE SEQUENCE [LARGE SCALE GENOMIC DNA]</scope>
    <source>
        <strain evidence="2">cv. Yunnan</strain>
        <tissue evidence="1">Leaves</tissue>
    </source>
</reference>
<accession>A0ACB9I5S5</accession>
<evidence type="ECO:0000313" key="2">
    <source>
        <dbReference type="Proteomes" id="UP001056120"/>
    </source>
</evidence>
<evidence type="ECO:0000313" key="1">
    <source>
        <dbReference type="EMBL" id="KAI3803132.1"/>
    </source>
</evidence>
<name>A0ACB9I5S5_9ASTR</name>
<proteinExistence type="predicted"/>
<organism evidence="1 2">
    <name type="scientific">Smallanthus sonchifolius</name>
    <dbReference type="NCBI Taxonomy" id="185202"/>
    <lineage>
        <taxon>Eukaryota</taxon>
        <taxon>Viridiplantae</taxon>
        <taxon>Streptophyta</taxon>
        <taxon>Embryophyta</taxon>
        <taxon>Tracheophyta</taxon>
        <taxon>Spermatophyta</taxon>
        <taxon>Magnoliopsida</taxon>
        <taxon>eudicotyledons</taxon>
        <taxon>Gunneridae</taxon>
        <taxon>Pentapetalae</taxon>
        <taxon>asterids</taxon>
        <taxon>campanulids</taxon>
        <taxon>Asterales</taxon>
        <taxon>Asteraceae</taxon>
        <taxon>Asteroideae</taxon>
        <taxon>Heliantheae alliance</taxon>
        <taxon>Millerieae</taxon>
        <taxon>Smallanthus</taxon>
    </lineage>
</organism>
<dbReference type="EMBL" id="CM042027">
    <property type="protein sequence ID" value="KAI3803132.1"/>
    <property type="molecule type" value="Genomic_DNA"/>
</dbReference>
<comment type="caution">
    <text evidence="1">The sequence shown here is derived from an EMBL/GenBank/DDBJ whole genome shotgun (WGS) entry which is preliminary data.</text>
</comment>
<protein>
    <submittedName>
        <fullName evidence="1">Uncharacterized protein</fullName>
    </submittedName>
</protein>